<gene>
    <name evidence="6" type="ORF">IQ249_22010</name>
</gene>
<evidence type="ECO:0000256" key="5">
    <source>
        <dbReference type="SAM" id="Phobius"/>
    </source>
</evidence>
<keyword evidence="5" id="KW-0812">Transmembrane</keyword>
<feature type="region of interest" description="Disordered" evidence="4">
    <location>
        <begin position="1"/>
        <end position="50"/>
    </location>
</feature>
<dbReference type="EMBL" id="JADEWZ010000052">
    <property type="protein sequence ID" value="MBE9118568.1"/>
    <property type="molecule type" value="Genomic_DNA"/>
</dbReference>
<evidence type="ECO:0000256" key="4">
    <source>
        <dbReference type="SAM" id="MobiDB-lite"/>
    </source>
</evidence>
<dbReference type="Proteomes" id="UP000654482">
    <property type="component" value="Unassembled WGS sequence"/>
</dbReference>
<dbReference type="PANTHER" id="PTHR32347:SF23">
    <property type="entry name" value="BLL5650 PROTEIN"/>
    <property type="match status" value="1"/>
</dbReference>
<name>A0A8J7E029_9CYAN</name>
<keyword evidence="2 3" id="KW-0175">Coiled coil</keyword>
<comment type="caution">
    <text evidence="6">The sequence shown here is derived from an EMBL/GenBank/DDBJ whole genome shotgun (WGS) entry which is preliminary data.</text>
</comment>
<comment type="subcellular location">
    <subcellularLocation>
        <location evidence="1">Cell envelope</location>
    </subcellularLocation>
</comment>
<keyword evidence="5" id="KW-0472">Membrane</keyword>
<evidence type="ECO:0000256" key="3">
    <source>
        <dbReference type="SAM" id="Coils"/>
    </source>
</evidence>
<accession>A0A8J7E029</accession>
<evidence type="ECO:0000256" key="2">
    <source>
        <dbReference type="ARBA" id="ARBA00023054"/>
    </source>
</evidence>
<feature type="compositionally biased region" description="Polar residues" evidence="4">
    <location>
        <begin position="1"/>
        <end position="14"/>
    </location>
</feature>
<keyword evidence="5" id="KW-1133">Transmembrane helix</keyword>
<feature type="coiled-coil region" evidence="3">
    <location>
        <begin position="112"/>
        <end position="160"/>
    </location>
</feature>
<keyword evidence="7" id="KW-1185">Reference proteome</keyword>
<dbReference type="RefSeq" id="WP_194031652.1">
    <property type="nucleotide sequence ID" value="NZ_JADEWZ010000052.1"/>
</dbReference>
<dbReference type="InterPro" id="IPR050465">
    <property type="entry name" value="UPF0194_transport"/>
</dbReference>
<sequence length="495" mass="55418">MTNPQLNPSSSPNTILKVVPPQQQKKESPKQPEKLAPPKEENPPQKKSFNGLKTMGAIAVAVGIIGFIPIPNYVTGETKITSRTKARQLIAMPASGRVKIYVQTNEKIQPGQKIAEIQSDDLDNQLTEAERELERAKMGVNAAQQQFIVAQTRLNAAQNNEAIARNRTHRQLTEINNRSSHPQIRRIEREKEMIPQEIAAIEADIAGVEAEIIGLREQLNSATEKVSSYESLELNGAVPRFDLLDARSQKAALTAQIQQRESFIAAKHHQIQQKNSLMAAKSEQGNEASKKMGDTLYNYEDDFAQIRAQTQTAAQELEASAAEVQAQQQLVAKWEASFKQLRQQREKLKLVAEVAGTVTSRDLDLKQNKRLEVGEEILRVVDLKQLTAEVKIRQEDKDLVESGAAVKFYRQGGTSRYAAIVQDEGISPVVQTEEKQQKPMLNVRILIDNEDRLLLPGIGGYAHIQTPKLRVYQKVGHEFNKLFNLGKYFPWLSGN</sequence>
<feature type="transmembrane region" description="Helical" evidence="5">
    <location>
        <begin position="55"/>
        <end position="74"/>
    </location>
</feature>
<evidence type="ECO:0000313" key="6">
    <source>
        <dbReference type="EMBL" id="MBE9118568.1"/>
    </source>
</evidence>
<evidence type="ECO:0000313" key="7">
    <source>
        <dbReference type="Proteomes" id="UP000654482"/>
    </source>
</evidence>
<evidence type="ECO:0000256" key="1">
    <source>
        <dbReference type="ARBA" id="ARBA00004196"/>
    </source>
</evidence>
<reference evidence="6" key="1">
    <citation type="submission" date="2020-10" db="EMBL/GenBank/DDBJ databases">
        <authorList>
            <person name="Castelo-Branco R."/>
            <person name="Eusebio N."/>
            <person name="Adriana R."/>
            <person name="Vieira A."/>
            <person name="Brugerolle De Fraissinette N."/>
            <person name="Rezende De Castro R."/>
            <person name="Schneider M.P."/>
            <person name="Vasconcelos V."/>
            <person name="Leao P.N."/>
        </authorList>
    </citation>
    <scope>NUCLEOTIDE SEQUENCE</scope>
    <source>
        <strain evidence="6">LEGE 07157</strain>
    </source>
</reference>
<dbReference type="Gene3D" id="2.40.30.170">
    <property type="match status" value="1"/>
</dbReference>
<feature type="coiled-coil region" evidence="3">
    <location>
        <begin position="198"/>
        <end position="225"/>
    </location>
</feature>
<dbReference type="AlphaFoldDB" id="A0A8J7E029"/>
<dbReference type="PANTHER" id="PTHR32347">
    <property type="entry name" value="EFFLUX SYSTEM COMPONENT YKNX-RELATED"/>
    <property type="match status" value="1"/>
</dbReference>
<feature type="coiled-coil region" evidence="3">
    <location>
        <begin position="307"/>
        <end position="351"/>
    </location>
</feature>
<protein>
    <submittedName>
        <fullName evidence="6">HlyD family efflux transporter periplasmic adaptor subunit</fullName>
    </submittedName>
</protein>
<organism evidence="6 7">
    <name type="scientific">Lusitaniella coriacea LEGE 07157</name>
    <dbReference type="NCBI Taxonomy" id="945747"/>
    <lineage>
        <taxon>Bacteria</taxon>
        <taxon>Bacillati</taxon>
        <taxon>Cyanobacteriota</taxon>
        <taxon>Cyanophyceae</taxon>
        <taxon>Spirulinales</taxon>
        <taxon>Lusitaniellaceae</taxon>
        <taxon>Lusitaniella</taxon>
    </lineage>
</organism>
<feature type="compositionally biased region" description="Basic and acidic residues" evidence="4">
    <location>
        <begin position="24"/>
        <end position="44"/>
    </location>
</feature>
<dbReference type="GO" id="GO:0030313">
    <property type="term" value="C:cell envelope"/>
    <property type="evidence" value="ECO:0007669"/>
    <property type="project" value="UniProtKB-SubCell"/>
</dbReference>
<proteinExistence type="predicted"/>